<evidence type="ECO:0008006" key="3">
    <source>
        <dbReference type="Google" id="ProtNLM"/>
    </source>
</evidence>
<protein>
    <recommendedName>
        <fullName evidence="3">SnoaL-like domain-containing protein</fullName>
    </recommendedName>
</protein>
<dbReference type="HOGENOM" id="CLU_1644660_0_0_1"/>
<dbReference type="VEuPathDB" id="FungiDB:A1O9_07218"/>
<accession>A0A072PCJ8</accession>
<sequence>MYGRDFYTFANQDAVPTAIINIIHTILKSWDQAKTDYKYISAFAPDGVLHVAPLPTQGEEALKKIHDDMINPTNGPVINLQHYLDRVYIMPGSMDGKTEAVFNGKLTSHLLNGKSVTTDFATRLILVDVNGELKAELVRIYSDTSALMSEMVRMATAAT</sequence>
<proteinExistence type="predicted"/>
<dbReference type="EMBL" id="AMGV01000005">
    <property type="protein sequence ID" value="KEF57028.1"/>
    <property type="molecule type" value="Genomic_DNA"/>
</dbReference>
<comment type="caution">
    <text evidence="1">The sequence shown here is derived from an EMBL/GenBank/DDBJ whole genome shotgun (WGS) entry which is preliminary data.</text>
</comment>
<dbReference type="AlphaFoldDB" id="A0A072PCJ8"/>
<dbReference type="OrthoDB" id="4137584at2759"/>
<dbReference type="RefSeq" id="XP_013259618.1">
    <property type="nucleotide sequence ID" value="XM_013404164.1"/>
</dbReference>
<organism evidence="1 2">
    <name type="scientific">Exophiala aquamarina CBS 119918</name>
    <dbReference type="NCBI Taxonomy" id="1182545"/>
    <lineage>
        <taxon>Eukaryota</taxon>
        <taxon>Fungi</taxon>
        <taxon>Dikarya</taxon>
        <taxon>Ascomycota</taxon>
        <taxon>Pezizomycotina</taxon>
        <taxon>Eurotiomycetes</taxon>
        <taxon>Chaetothyriomycetidae</taxon>
        <taxon>Chaetothyriales</taxon>
        <taxon>Herpotrichiellaceae</taxon>
        <taxon>Exophiala</taxon>
    </lineage>
</organism>
<evidence type="ECO:0000313" key="1">
    <source>
        <dbReference type="EMBL" id="KEF57028.1"/>
    </source>
</evidence>
<keyword evidence="2" id="KW-1185">Reference proteome</keyword>
<gene>
    <name evidence="1" type="ORF">A1O9_07218</name>
</gene>
<dbReference type="Proteomes" id="UP000027920">
    <property type="component" value="Unassembled WGS sequence"/>
</dbReference>
<reference evidence="1 2" key="1">
    <citation type="submission" date="2013-03" db="EMBL/GenBank/DDBJ databases">
        <title>The Genome Sequence of Exophiala aquamarina CBS 119918.</title>
        <authorList>
            <consortium name="The Broad Institute Genomics Platform"/>
            <person name="Cuomo C."/>
            <person name="de Hoog S."/>
            <person name="Gorbushina A."/>
            <person name="Walker B."/>
            <person name="Young S.K."/>
            <person name="Zeng Q."/>
            <person name="Gargeya S."/>
            <person name="Fitzgerald M."/>
            <person name="Haas B."/>
            <person name="Abouelleil A."/>
            <person name="Allen A.W."/>
            <person name="Alvarado L."/>
            <person name="Arachchi H.M."/>
            <person name="Berlin A.M."/>
            <person name="Chapman S.B."/>
            <person name="Gainer-Dewar J."/>
            <person name="Goldberg J."/>
            <person name="Griggs A."/>
            <person name="Gujja S."/>
            <person name="Hansen M."/>
            <person name="Howarth C."/>
            <person name="Imamovic A."/>
            <person name="Ireland A."/>
            <person name="Larimer J."/>
            <person name="McCowan C."/>
            <person name="Murphy C."/>
            <person name="Pearson M."/>
            <person name="Poon T.W."/>
            <person name="Priest M."/>
            <person name="Roberts A."/>
            <person name="Saif S."/>
            <person name="Shea T."/>
            <person name="Sisk P."/>
            <person name="Sykes S."/>
            <person name="Wortman J."/>
            <person name="Nusbaum C."/>
            <person name="Birren B."/>
        </authorList>
    </citation>
    <scope>NUCLEOTIDE SEQUENCE [LARGE SCALE GENOMIC DNA]</scope>
    <source>
        <strain evidence="1 2">CBS 119918</strain>
    </source>
</reference>
<dbReference type="GeneID" id="25282132"/>
<evidence type="ECO:0000313" key="2">
    <source>
        <dbReference type="Proteomes" id="UP000027920"/>
    </source>
</evidence>
<name>A0A072PCJ8_9EURO</name>